<dbReference type="InterPro" id="IPR045277">
    <property type="entry name" value="DRE1A-I"/>
</dbReference>
<dbReference type="InterPro" id="IPR001471">
    <property type="entry name" value="AP2/ERF_dom"/>
</dbReference>
<keyword evidence="6" id="KW-0804">Transcription</keyword>
<dbReference type="GO" id="GO:0006952">
    <property type="term" value="P:defense response"/>
    <property type="evidence" value="ECO:0007669"/>
    <property type="project" value="UniProtKB-KW"/>
</dbReference>
<evidence type="ECO:0000256" key="6">
    <source>
        <dbReference type="ARBA" id="ARBA00023163"/>
    </source>
</evidence>
<feature type="domain" description="AP2/ERF" evidence="10">
    <location>
        <begin position="89"/>
        <end position="145"/>
    </location>
</feature>
<gene>
    <name evidence="11" type="ORF">Adt_13261</name>
</gene>
<evidence type="ECO:0000256" key="7">
    <source>
        <dbReference type="ARBA" id="ARBA00023242"/>
    </source>
</evidence>
<keyword evidence="12" id="KW-1185">Reference proteome</keyword>
<dbReference type="AlphaFoldDB" id="A0ABD1TWA7"/>
<dbReference type="GO" id="GO:0003677">
    <property type="term" value="F:DNA binding"/>
    <property type="evidence" value="ECO:0007669"/>
    <property type="project" value="UniProtKB-KW"/>
</dbReference>
<dbReference type="PANTHER" id="PTHR31839">
    <property type="entry name" value="DEHYDRATION-RESPONSIVE ELEMENT-BINDING PROTEIN 1D"/>
    <property type="match status" value="1"/>
</dbReference>
<dbReference type="Proteomes" id="UP001604336">
    <property type="component" value="Unassembled WGS sequence"/>
</dbReference>
<comment type="caution">
    <text evidence="11">The sequence shown here is derived from an EMBL/GenBank/DDBJ whole genome shotgun (WGS) entry which is preliminary data.</text>
</comment>
<feature type="region of interest" description="Disordered" evidence="9">
    <location>
        <begin position="224"/>
        <end position="251"/>
    </location>
</feature>
<protein>
    <submittedName>
        <fullName evidence="11">Ethylene-responsive transcription factor</fullName>
    </submittedName>
</protein>
<keyword evidence="2" id="KW-0611">Plant defense</keyword>
<feature type="compositionally biased region" description="Low complexity" evidence="9">
    <location>
        <begin position="70"/>
        <end position="82"/>
    </location>
</feature>
<dbReference type="FunFam" id="3.30.730.10:FF:000001">
    <property type="entry name" value="Ethylene-responsive transcription factor 2"/>
    <property type="match status" value="1"/>
</dbReference>
<evidence type="ECO:0000256" key="4">
    <source>
        <dbReference type="ARBA" id="ARBA00023125"/>
    </source>
</evidence>
<dbReference type="InterPro" id="IPR036955">
    <property type="entry name" value="AP2/ERF_dom_sf"/>
</dbReference>
<dbReference type="Pfam" id="PF00847">
    <property type="entry name" value="AP2"/>
    <property type="match status" value="1"/>
</dbReference>
<evidence type="ECO:0000259" key="10">
    <source>
        <dbReference type="PROSITE" id="PS51032"/>
    </source>
</evidence>
<feature type="compositionally biased region" description="Polar residues" evidence="9">
    <location>
        <begin position="53"/>
        <end position="64"/>
    </location>
</feature>
<evidence type="ECO:0000256" key="8">
    <source>
        <dbReference type="ARBA" id="ARBA00024343"/>
    </source>
</evidence>
<keyword evidence="7" id="KW-0539">Nucleus</keyword>
<evidence type="ECO:0000313" key="11">
    <source>
        <dbReference type="EMBL" id="KAL2517014.1"/>
    </source>
</evidence>
<feature type="region of interest" description="Disordered" evidence="9">
    <location>
        <begin position="1"/>
        <end position="92"/>
    </location>
</feature>
<dbReference type="PANTHER" id="PTHR31839:SF85">
    <property type="entry name" value="AP2_ERF DOMAIN-CONTAINING PROTEIN"/>
    <property type="match status" value="1"/>
</dbReference>
<evidence type="ECO:0000256" key="2">
    <source>
        <dbReference type="ARBA" id="ARBA00022821"/>
    </source>
</evidence>
<evidence type="ECO:0000256" key="1">
    <source>
        <dbReference type="ARBA" id="ARBA00004123"/>
    </source>
</evidence>
<feature type="region of interest" description="Disordered" evidence="9">
    <location>
        <begin position="178"/>
        <end position="198"/>
    </location>
</feature>
<organism evidence="11 12">
    <name type="scientific">Abeliophyllum distichum</name>
    <dbReference type="NCBI Taxonomy" id="126358"/>
    <lineage>
        <taxon>Eukaryota</taxon>
        <taxon>Viridiplantae</taxon>
        <taxon>Streptophyta</taxon>
        <taxon>Embryophyta</taxon>
        <taxon>Tracheophyta</taxon>
        <taxon>Spermatophyta</taxon>
        <taxon>Magnoliopsida</taxon>
        <taxon>eudicotyledons</taxon>
        <taxon>Gunneridae</taxon>
        <taxon>Pentapetalae</taxon>
        <taxon>asterids</taxon>
        <taxon>lamiids</taxon>
        <taxon>Lamiales</taxon>
        <taxon>Oleaceae</taxon>
        <taxon>Forsythieae</taxon>
        <taxon>Abeliophyllum</taxon>
    </lineage>
</organism>
<dbReference type="Gene3D" id="3.30.730.10">
    <property type="entry name" value="AP2/ERF domain"/>
    <property type="match status" value="1"/>
</dbReference>
<dbReference type="CDD" id="cd00018">
    <property type="entry name" value="AP2"/>
    <property type="match status" value="1"/>
</dbReference>
<dbReference type="InterPro" id="IPR016177">
    <property type="entry name" value="DNA-bd_dom_sf"/>
</dbReference>
<dbReference type="EMBL" id="JBFOLK010000004">
    <property type="protein sequence ID" value="KAL2517014.1"/>
    <property type="molecule type" value="Genomic_DNA"/>
</dbReference>
<feature type="compositionally biased region" description="Low complexity" evidence="9">
    <location>
        <begin position="237"/>
        <end position="251"/>
    </location>
</feature>
<keyword evidence="5" id="KW-0010">Activator</keyword>
<dbReference type="SMART" id="SM00380">
    <property type="entry name" value="AP2"/>
    <property type="match status" value="1"/>
</dbReference>
<accession>A0ABD1TWA7</accession>
<comment type="subcellular location">
    <subcellularLocation>
        <location evidence="1">Nucleus</location>
    </subcellularLocation>
</comment>
<keyword evidence="4" id="KW-0238">DNA-binding</keyword>
<evidence type="ECO:0000256" key="5">
    <source>
        <dbReference type="ARBA" id="ARBA00023159"/>
    </source>
</evidence>
<sequence length="251" mass="26863">MADPPHHHTSMMTQPTSPPQPSQPTSPPQPTQTPFSSPHPPPPPPPPPPHLTCNITSVAITSSRKVQKLTTTSSSTSSPRRPTSGKHPIYRGIRSRSGKWVSEIREPLKTTRIWLGTYPTPEMAATAYDVAALALKGSETVLNFPENISSYPVPSSSSAADIRRAAASAAASMKVESGTEAAVRQPGNDESSNALIGSSGHDFVDEEVLFDMPNLLVEMANGMLVSPPRMNPPPSSDSPENSDSESLWSYY</sequence>
<evidence type="ECO:0000256" key="9">
    <source>
        <dbReference type="SAM" id="MobiDB-lite"/>
    </source>
</evidence>
<evidence type="ECO:0000256" key="3">
    <source>
        <dbReference type="ARBA" id="ARBA00023015"/>
    </source>
</evidence>
<keyword evidence="3" id="KW-0805">Transcription regulation</keyword>
<evidence type="ECO:0000313" key="12">
    <source>
        <dbReference type="Proteomes" id="UP001604336"/>
    </source>
</evidence>
<name>A0ABD1TWA7_9LAMI</name>
<dbReference type="GO" id="GO:0005634">
    <property type="term" value="C:nucleus"/>
    <property type="evidence" value="ECO:0007669"/>
    <property type="project" value="UniProtKB-SubCell"/>
</dbReference>
<comment type="similarity">
    <text evidence="8">Belongs to the AP2/ERF transcription factor family. ERF subfamily.</text>
</comment>
<dbReference type="PROSITE" id="PS51032">
    <property type="entry name" value="AP2_ERF"/>
    <property type="match status" value="1"/>
</dbReference>
<dbReference type="SUPFAM" id="SSF54171">
    <property type="entry name" value="DNA-binding domain"/>
    <property type="match status" value="1"/>
</dbReference>
<reference evidence="12" key="1">
    <citation type="submission" date="2024-07" db="EMBL/GenBank/DDBJ databases">
        <title>Two chromosome-level genome assemblies of Korean endemic species Abeliophyllum distichum and Forsythia ovata (Oleaceae).</title>
        <authorList>
            <person name="Jang H."/>
        </authorList>
    </citation>
    <scope>NUCLEOTIDE SEQUENCE [LARGE SCALE GENOMIC DNA]</scope>
</reference>
<feature type="compositionally biased region" description="Pro residues" evidence="9">
    <location>
        <begin position="16"/>
        <end position="50"/>
    </location>
</feature>
<proteinExistence type="inferred from homology"/>